<name>A0ACC1RL96_9APHY</name>
<dbReference type="Proteomes" id="UP001148662">
    <property type="component" value="Unassembled WGS sequence"/>
</dbReference>
<sequence>MAVPATMTTLNLSGKYTQNKALSDDTEEILRLQGVSFMTRKALGMTTLTVTLTHTKDGDVEKVVTEQVLSGGVGASTEERILDWEARPYENKLFNKTTGKSKRVKLDEIEEEYLKGGWAPAAQEHGVISIWAEGVEVEWVTNAMWGLEEVNGEVRYVRRVHFTGPKGEKVQARIVFDYVGDA</sequence>
<reference evidence="1" key="1">
    <citation type="submission" date="2022-07" db="EMBL/GenBank/DDBJ databases">
        <title>Genome Sequence of Phlebia brevispora.</title>
        <authorList>
            <person name="Buettner E."/>
        </authorList>
    </citation>
    <scope>NUCLEOTIDE SEQUENCE</scope>
    <source>
        <strain evidence="1">MPL23</strain>
    </source>
</reference>
<organism evidence="1 2">
    <name type="scientific">Phlebia brevispora</name>
    <dbReference type="NCBI Taxonomy" id="194682"/>
    <lineage>
        <taxon>Eukaryota</taxon>
        <taxon>Fungi</taxon>
        <taxon>Dikarya</taxon>
        <taxon>Basidiomycota</taxon>
        <taxon>Agaricomycotina</taxon>
        <taxon>Agaricomycetes</taxon>
        <taxon>Polyporales</taxon>
        <taxon>Meruliaceae</taxon>
        <taxon>Phlebia</taxon>
    </lineage>
</organism>
<gene>
    <name evidence="1" type="ORF">NM688_g9099</name>
</gene>
<protein>
    <submittedName>
        <fullName evidence="1">Uncharacterized protein</fullName>
    </submittedName>
</protein>
<evidence type="ECO:0000313" key="2">
    <source>
        <dbReference type="Proteomes" id="UP001148662"/>
    </source>
</evidence>
<accession>A0ACC1RL96</accession>
<comment type="caution">
    <text evidence="1">The sequence shown here is derived from an EMBL/GenBank/DDBJ whole genome shotgun (WGS) entry which is preliminary data.</text>
</comment>
<dbReference type="EMBL" id="JANHOG010002694">
    <property type="protein sequence ID" value="KAJ3520864.1"/>
    <property type="molecule type" value="Genomic_DNA"/>
</dbReference>
<evidence type="ECO:0000313" key="1">
    <source>
        <dbReference type="EMBL" id="KAJ3520864.1"/>
    </source>
</evidence>
<proteinExistence type="predicted"/>
<keyword evidence="2" id="KW-1185">Reference proteome</keyword>